<comment type="caution">
    <text evidence="1">The sequence shown here is derived from an EMBL/GenBank/DDBJ whole genome shotgun (WGS) entry which is preliminary data.</text>
</comment>
<dbReference type="EMBL" id="WIXP02000001">
    <property type="protein sequence ID" value="KAF6217329.1"/>
    <property type="molecule type" value="Genomic_DNA"/>
</dbReference>
<dbReference type="AlphaFoldDB" id="A0A6A4KKA4"/>
<gene>
    <name evidence="1" type="ORF">GE061_001683</name>
</gene>
<dbReference type="Proteomes" id="UP000466442">
    <property type="component" value="Linkage Group LG1"/>
</dbReference>
<evidence type="ECO:0000313" key="1">
    <source>
        <dbReference type="EMBL" id="KAF6217329.1"/>
    </source>
</evidence>
<organism evidence="1 2">
    <name type="scientific">Apolygus lucorum</name>
    <name type="common">Small green plant bug</name>
    <name type="synonym">Lygocoris lucorum</name>
    <dbReference type="NCBI Taxonomy" id="248454"/>
    <lineage>
        <taxon>Eukaryota</taxon>
        <taxon>Metazoa</taxon>
        <taxon>Ecdysozoa</taxon>
        <taxon>Arthropoda</taxon>
        <taxon>Hexapoda</taxon>
        <taxon>Insecta</taxon>
        <taxon>Pterygota</taxon>
        <taxon>Neoptera</taxon>
        <taxon>Paraneoptera</taxon>
        <taxon>Hemiptera</taxon>
        <taxon>Heteroptera</taxon>
        <taxon>Panheteroptera</taxon>
        <taxon>Cimicomorpha</taxon>
        <taxon>Miridae</taxon>
        <taxon>Mirini</taxon>
        <taxon>Apolygus</taxon>
    </lineage>
</organism>
<evidence type="ECO:0000313" key="2">
    <source>
        <dbReference type="Proteomes" id="UP000466442"/>
    </source>
</evidence>
<accession>A0A6A4KKA4</accession>
<keyword evidence="2" id="KW-1185">Reference proteome</keyword>
<sequence length="238" mass="27574">MMEASAVINMMLLLNGLNFGVNGLPNNCTGLPPECYDYERLVCDQEVRWLCISKDIFVFDEQPPKIDFIIKNHINKPLHTRPFVPHSRASDLLRKKAPVGLHGSPVKRRPHLKHHPHVFNVGNSDVPVRRTAQSRLALSHRKNFFRHQRNLKPRRTWGVLDIPGVHSRFEVIMMPVAPKHRDMMFAGRKTPEKRNLTLDTVWLLRGPLSKPQIVTQGSSLQPLRRATRKKMKWYLGRK</sequence>
<name>A0A6A4KKA4_APOLU</name>
<reference evidence="1" key="1">
    <citation type="journal article" date="2021" name="Mol. Ecol. Resour.">
        <title>Apolygus lucorum genome provides insights into omnivorousness and mesophyll feeding.</title>
        <authorList>
            <person name="Liu Y."/>
            <person name="Liu H."/>
            <person name="Wang H."/>
            <person name="Huang T."/>
            <person name="Liu B."/>
            <person name="Yang B."/>
            <person name="Yin L."/>
            <person name="Li B."/>
            <person name="Zhang Y."/>
            <person name="Zhang S."/>
            <person name="Jiang F."/>
            <person name="Zhang X."/>
            <person name="Ren Y."/>
            <person name="Wang B."/>
            <person name="Wang S."/>
            <person name="Lu Y."/>
            <person name="Wu K."/>
            <person name="Fan W."/>
            <person name="Wang G."/>
        </authorList>
    </citation>
    <scope>NUCLEOTIDE SEQUENCE</scope>
    <source>
        <strain evidence="1">12Hb</strain>
    </source>
</reference>
<protein>
    <submittedName>
        <fullName evidence="1">Uncharacterized protein</fullName>
    </submittedName>
</protein>
<proteinExistence type="predicted"/>